<dbReference type="CDD" id="cd06170">
    <property type="entry name" value="LuxR_C_like"/>
    <property type="match status" value="1"/>
</dbReference>
<keyword evidence="1" id="KW-0238">DNA-binding</keyword>
<dbReference type="GO" id="GO:0003677">
    <property type="term" value="F:DNA binding"/>
    <property type="evidence" value="ECO:0007669"/>
    <property type="project" value="UniProtKB-KW"/>
</dbReference>
<proteinExistence type="predicted"/>
<protein>
    <submittedName>
        <fullName evidence="3">Helix-turn-helix transcriptional regulator</fullName>
    </submittedName>
</protein>
<accession>A0AAC9VME1</accession>
<dbReference type="SUPFAM" id="SSF46894">
    <property type="entry name" value="C-terminal effector domain of the bipartite response regulators"/>
    <property type="match status" value="1"/>
</dbReference>
<dbReference type="Pfam" id="PF08448">
    <property type="entry name" value="PAS_4"/>
    <property type="match status" value="1"/>
</dbReference>
<keyword evidence="3" id="KW-0614">Plasmid</keyword>
<dbReference type="GO" id="GO:0006355">
    <property type="term" value="P:regulation of DNA-templated transcription"/>
    <property type="evidence" value="ECO:0007669"/>
    <property type="project" value="InterPro"/>
</dbReference>
<name>A0AAC9VME1_9ENTR</name>
<dbReference type="PROSITE" id="PS50043">
    <property type="entry name" value="HTH_LUXR_2"/>
    <property type="match status" value="1"/>
</dbReference>
<reference evidence="3" key="1">
    <citation type="submission" date="2017-08" db="EMBL/GenBank/DDBJ databases">
        <title>Genome sequence of Candidatus Hamiltonella defensa from Acyrthosiphon pisum strain MI47.</title>
        <authorList>
            <person name="Patel V.A."/>
            <person name="Chevignon G."/>
            <person name="Russell J.A."/>
            <person name="Oliver K.M."/>
        </authorList>
    </citation>
    <scope>NUCLEOTIDE SEQUENCE</scope>
    <source>
        <strain evidence="3">MI47</strain>
        <plasmid evidence="3">p1_M47_H.defensa</plasmid>
    </source>
</reference>
<dbReference type="Proteomes" id="UP000792865">
    <property type="component" value="Plasmid p1_M47_H.defensa"/>
</dbReference>
<evidence type="ECO:0000259" key="2">
    <source>
        <dbReference type="PROSITE" id="PS50043"/>
    </source>
</evidence>
<sequence length="235" mass="27392">MKEHQNPESKKLTVDSLGKISMVAMMERSSTPWGIRDNQSRMVYINQASMDFLNIPLGFDFEGRLDEEFPCPWSELADEFRAHDRKAEANEGAEVICTSYYGREAKLEPYYAPKFPIYDDGVVLGTFFYAKKFSFISINDFFSHLKPSVLTLDPPVDTFTEKELDIIFYAFQKLSTKDIATKLCLSHRTVENRLQRMYEKIKVNSLDGLIEYCHKTGLNHHVPKKWLREGVEFFW</sequence>
<dbReference type="Gene3D" id="1.10.10.10">
    <property type="entry name" value="Winged helix-like DNA-binding domain superfamily/Winged helix DNA-binding domain"/>
    <property type="match status" value="1"/>
</dbReference>
<dbReference type="RefSeq" id="WP_095034871.1">
    <property type="nucleotide sequence ID" value="NZ_CAWNYN010000002.1"/>
</dbReference>
<dbReference type="InterPro" id="IPR036388">
    <property type="entry name" value="WH-like_DNA-bd_sf"/>
</dbReference>
<dbReference type="InterPro" id="IPR016032">
    <property type="entry name" value="Sig_transdc_resp-reg_C-effctor"/>
</dbReference>
<organism evidence="3 4">
    <name type="scientific">Candidatus Williamhamiltonella defendens</name>
    <dbReference type="NCBI Taxonomy" id="138072"/>
    <lineage>
        <taxon>Bacteria</taxon>
        <taxon>Pseudomonadati</taxon>
        <taxon>Pseudomonadota</taxon>
        <taxon>Gammaproteobacteria</taxon>
        <taxon>Enterobacterales</taxon>
        <taxon>Enterobacteriaceae</taxon>
        <taxon>aphid secondary symbionts</taxon>
        <taxon>Candidatus Williamhamiltonella</taxon>
    </lineage>
</organism>
<evidence type="ECO:0000313" key="4">
    <source>
        <dbReference type="Proteomes" id="UP000792865"/>
    </source>
</evidence>
<evidence type="ECO:0000256" key="1">
    <source>
        <dbReference type="ARBA" id="ARBA00023125"/>
    </source>
</evidence>
<geneLocation type="plasmid" evidence="3 4">
    <name>p1_M47_H.defensa</name>
</geneLocation>
<dbReference type="InterPro" id="IPR000792">
    <property type="entry name" value="Tscrpt_reg_LuxR_C"/>
</dbReference>
<dbReference type="Pfam" id="PF00196">
    <property type="entry name" value="GerE"/>
    <property type="match status" value="1"/>
</dbReference>
<dbReference type="SMART" id="SM00421">
    <property type="entry name" value="HTH_LUXR"/>
    <property type="match status" value="1"/>
</dbReference>
<gene>
    <name evidence="3" type="ORF">CJJ18_10510</name>
</gene>
<dbReference type="AlphaFoldDB" id="A0AAC9VME1"/>
<feature type="domain" description="HTH luxR-type" evidence="2">
    <location>
        <begin position="152"/>
        <end position="217"/>
    </location>
</feature>
<evidence type="ECO:0000313" key="3">
    <source>
        <dbReference type="EMBL" id="ASV34456.1"/>
    </source>
</evidence>
<dbReference type="InterPro" id="IPR013656">
    <property type="entry name" value="PAS_4"/>
</dbReference>
<dbReference type="EMBL" id="CP022933">
    <property type="protein sequence ID" value="ASV34456.1"/>
    <property type="molecule type" value="Genomic_DNA"/>
</dbReference>